<dbReference type="InterPro" id="IPR052358">
    <property type="entry name" value="Aro_Compnd_Degr_Hydrolases"/>
</dbReference>
<proteinExistence type="predicted"/>
<dbReference type="EMBL" id="LABX01000122">
    <property type="protein sequence ID" value="KMO33420.1"/>
    <property type="molecule type" value="Genomic_DNA"/>
</dbReference>
<dbReference type="PANTHER" id="PTHR35563">
    <property type="entry name" value="BARREL METAL-DEPENDENT HYDROLASE, PUTATIVE (AFU_ORTHOLOGUE AFUA_1G16240)-RELATED"/>
    <property type="match status" value="1"/>
</dbReference>
<reference evidence="3 4" key="1">
    <citation type="submission" date="2015-03" db="EMBL/GenBank/DDBJ databases">
        <title>Genome sequencing of Methylobacterium aquaticum DSM16371 type strain.</title>
        <authorList>
            <person name="Chaudhry V."/>
            <person name="Patil P.B."/>
        </authorList>
    </citation>
    <scope>NUCLEOTIDE SEQUENCE [LARGE SCALE GENOMIC DNA]</scope>
    <source>
        <strain evidence="3 4">DSM 16371</strain>
    </source>
</reference>
<comment type="caution">
    <text evidence="3">The sequence shown here is derived from an EMBL/GenBank/DDBJ whole genome shotgun (WGS) entry which is preliminary data.</text>
</comment>
<feature type="domain" description="Amidohydrolase-related" evidence="2">
    <location>
        <begin position="42"/>
        <end position="306"/>
    </location>
</feature>
<gene>
    <name evidence="3" type="ORF">VP06_16485</name>
</gene>
<dbReference type="Proteomes" id="UP000035929">
    <property type="component" value="Unassembled WGS sequence"/>
</dbReference>
<feature type="signal peptide" evidence="1">
    <location>
        <begin position="1"/>
        <end position="20"/>
    </location>
</feature>
<dbReference type="SUPFAM" id="SSF51556">
    <property type="entry name" value="Metallo-dependent hydrolases"/>
    <property type="match status" value="1"/>
</dbReference>
<dbReference type="AlphaFoldDB" id="A0A0J6SDX2"/>
<dbReference type="InterPro" id="IPR006680">
    <property type="entry name" value="Amidohydro-rel"/>
</dbReference>
<dbReference type="PATRIC" id="fig|270351.6.peg.804"/>
<name>A0A0J6SDX2_9HYPH</name>
<evidence type="ECO:0000313" key="3">
    <source>
        <dbReference type="EMBL" id="KMO33420.1"/>
    </source>
</evidence>
<keyword evidence="1" id="KW-0732">Signal</keyword>
<dbReference type="InterPro" id="IPR032466">
    <property type="entry name" value="Metal_Hydrolase"/>
</dbReference>
<keyword evidence="3" id="KW-0378">Hydrolase</keyword>
<evidence type="ECO:0000256" key="1">
    <source>
        <dbReference type="SAM" id="SignalP"/>
    </source>
</evidence>
<dbReference type="Pfam" id="PF04909">
    <property type="entry name" value="Amidohydro_2"/>
    <property type="match status" value="1"/>
</dbReference>
<dbReference type="Gene3D" id="3.20.20.140">
    <property type="entry name" value="Metal-dependent hydrolases"/>
    <property type="match status" value="1"/>
</dbReference>
<organism evidence="3 4">
    <name type="scientific">Methylobacterium aquaticum</name>
    <dbReference type="NCBI Taxonomy" id="270351"/>
    <lineage>
        <taxon>Bacteria</taxon>
        <taxon>Pseudomonadati</taxon>
        <taxon>Pseudomonadota</taxon>
        <taxon>Alphaproteobacteria</taxon>
        <taxon>Hyphomicrobiales</taxon>
        <taxon>Methylobacteriaceae</taxon>
        <taxon>Methylobacterium</taxon>
    </lineage>
</organism>
<evidence type="ECO:0000313" key="4">
    <source>
        <dbReference type="Proteomes" id="UP000035929"/>
    </source>
</evidence>
<feature type="chain" id="PRO_5005281644" evidence="1">
    <location>
        <begin position="21"/>
        <end position="309"/>
    </location>
</feature>
<accession>A0A0J6SDX2</accession>
<dbReference type="GO" id="GO:0016787">
    <property type="term" value="F:hydrolase activity"/>
    <property type="evidence" value="ECO:0007669"/>
    <property type="project" value="UniProtKB-KW"/>
</dbReference>
<evidence type="ECO:0000259" key="2">
    <source>
        <dbReference type="Pfam" id="PF04909"/>
    </source>
</evidence>
<protein>
    <submittedName>
        <fullName evidence="3">2-pyrone-4,6-dicarboxylate hydrolase</fullName>
    </submittedName>
</protein>
<dbReference type="PANTHER" id="PTHR35563:SF2">
    <property type="entry name" value="BARREL METAL-DEPENDENT HYDROLASE, PUTATIVE (AFU_ORTHOLOGUE AFUA_1G16240)-RELATED"/>
    <property type="match status" value="1"/>
</dbReference>
<dbReference type="OrthoDB" id="9787654at2"/>
<sequence>MLKAAGAVAAAALPIGDALAQTAVPFSSGTERPKTEVPPLACDSHIHIFSTRFPASPHWKGQPVVDSDVAAYRLFQQRIGTSRTVVVTPSTYGIDNRATLDGMAQLGTSARAVVVVDRDITEAELKDMAARGAVGIRVNFVTPQSWGVTTAERLDAMARKVHPLGWHVQVYMTGDQIADHAEVLARLPTPLVIDHLARLLPGQGRDHRAVPVVRKLLDGGRTWMKLSGAYLNTTSGPPAYADATQVATLFAQAAPERMVWGSDWPHRGERHMPDDAGLFDLLAEWAPSEAARRRILVDNPAALYGFDKS</sequence>